<evidence type="ECO:0000256" key="1">
    <source>
        <dbReference type="SAM" id="Phobius"/>
    </source>
</evidence>
<keyword evidence="1" id="KW-0812">Transmembrane</keyword>
<proteinExistence type="predicted"/>
<sequence length="117" mass="11780">MAGNHALAQTTGGNGSGIGAQVQSMSQEGLTAFGYAVAAVCYCAAFALFVMGGWAFWKSRNERQSSPGLIGMGFAGFVLAGIFATAPGWINKSANTASGGQATVGTQAQAYQFTGGN</sequence>
<comment type="caution">
    <text evidence="2">The sequence shown here is derived from an EMBL/GenBank/DDBJ whole genome shotgun (WGS) entry which is preliminary data.</text>
</comment>
<protein>
    <submittedName>
        <fullName evidence="2">Uncharacterized protein</fullName>
    </submittedName>
</protein>
<dbReference type="Proteomes" id="UP000664771">
    <property type="component" value="Unassembled WGS sequence"/>
</dbReference>
<organism evidence="2 3">
    <name type="scientific">Acetobacter sacchari</name>
    <dbReference type="NCBI Taxonomy" id="2661687"/>
    <lineage>
        <taxon>Bacteria</taxon>
        <taxon>Pseudomonadati</taxon>
        <taxon>Pseudomonadota</taxon>
        <taxon>Alphaproteobacteria</taxon>
        <taxon>Acetobacterales</taxon>
        <taxon>Acetobacteraceae</taxon>
        <taxon>Acetobacter</taxon>
    </lineage>
</organism>
<evidence type="ECO:0000313" key="3">
    <source>
        <dbReference type="Proteomes" id="UP000664771"/>
    </source>
</evidence>
<keyword evidence="1" id="KW-1133">Transmembrane helix</keyword>
<gene>
    <name evidence="2" type="ORF">J2D73_10190</name>
</gene>
<evidence type="ECO:0000313" key="2">
    <source>
        <dbReference type="EMBL" id="MBO1360167.1"/>
    </source>
</evidence>
<keyword evidence="1" id="KW-0472">Membrane</keyword>
<feature type="transmembrane region" description="Helical" evidence="1">
    <location>
        <begin position="69"/>
        <end position="90"/>
    </location>
</feature>
<accession>A0ABS3LW75</accession>
<keyword evidence="3" id="KW-1185">Reference proteome</keyword>
<dbReference type="EMBL" id="JAFVMF010000010">
    <property type="protein sequence ID" value="MBO1360167.1"/>
    <property type="molecule type" value="Genomic_DNA"/>
</dbReference>
<feature type="transmembrane region" description="Helical" evidence="1">
    <location>
        <begin position="32"/>
        <end position="57"/>
    </location>
</feature>
<name>A0ABS3LW75_9PROT</name>
<reference evidence="2 3" key="1">
    <citation type="submission" date="2021-03" db="EMBL/GenBank/DDBJ databases">
        <title>The complete genome sequence of Acetobacter sacchari TBRC 11175.</title>
        <authorList>
            <person name="Charoenyingcharoen P."/>
            <person name="Yukphan P."/>
        </authorList>
    </citation>
    <scope>NUCLEOTIDE SEQUENCE [LARGE SCALE GENOMIC DNA]</scope>
    <source>
        <strain evidence="2 3">TBRC 11175</strain>
    </source>
</reference>